<sequence length="278" mass="31111">MNFSSARKQITLDNKNLSYLDIGTGPVLLFGHTYLWDAKMWAPQIEHLSKQYRCVVPDLWGHGESDTLPESTHSLQDISQQMLQLMDSISIDDFSVIGLSVGGMWGAELALIAPTRVKALVMMNCFIGYEPEVARAKYYAMLDIIKETQGIPASLIEQIAPLYFAKSVEQDNPELFNTFKQSLAEIDTGRIESICRLGKIIFGRRDTLDDVDKLTLPCLIMTGLEDTVRPVLESYLMHDAIAGSEFINIPNAGHISSLEQPDFVNQQLSQFLAKHLAE</sequence>
<evidence type="ECO:0000259" key="1">
    <source>
        <dbReference type="Pfam" id="PF00561"/>
    </source>
</evidence>
<dbReference type="AlphaFoldDB" id="A9DI54"/>
<dbReference type="InterPro" id="IPR000073">
    <property type="entry name" value="AB_hydrolase_1"/>
</dbReference>
<dbReference type="PRINTS" id="PR00412">
    <property type="entry name" value="EPOXHYDRLASE"/>
</dbReference>
<feature type="domain" description="AB hydrolase-1" evidence="1">
    <location>
        <begin position="26"/>
        <end position="260"/>
    </location>
</feature>
<comment type="caution">
    <text evidence="2">The sequence shown here is derived from an EMBL/GenBank/DDBJ whole genome shotgun (WGS) entry which is preliminary data.</text>
</comment>
<gene>
    <name evidence="2" type="ORF">KT99_12044</name>
</gene>
<evidence type="ECO:0000313" key="2">
    <source>
        <dbReference type="EMBL" id="EDP99103.1"/>
    </source>
</evidence>
<organism evidence="2 3">
    <name type="scientific">Shewanella benthica KT99</name>
    <dbReference type="NCBI Taxonomy" id="314608"/>
    <lineage>
        <taxon>Bacteria</taxon>
        <taxon>Pseudomonadati</taxon>
        <taxon>Pseudomonadota</taxon>
        <taxon>Gammaproteobacteria</taxon>
        <taxon>Alteromonadales</taxon>
        <taxon>Shewanellaceae</taxon>
        <taxon>Shewanella</taxon>
    </lineage>
</organism>
<dbReference type="InterPro" id="IPR050266">
    <property type="entry name" value="AB_hydrolase_sf"/>
</dbReference>
<dbReference type="PANTHER" id="PTHR43798">
    <property type="entry name" value="MONOACYLGLYCEROL LIPASE"/>
    <property type="match status" value="1"/>
</dbReference>
<name>A9DI54_9GAMM</name>
<evidence type="ECO:0000313" key="3">
    <source>
        <dbReference type="Proteomes" id="UP000005839"/>
    </source>
</evidence>
<dbReference type="InterPro" id="IPR000639">
    <property type="entry name" value="Epox_hydrolase-like"/>
</dbReference>
<dbReference type="GO" id="GO:0016787">
    <property type="term" value="F:hydrolase activity"/>
    <property type="evidence" value="ECO:0007669"/>
    <property type="project" value="UniProtKB-KW"/>
</dbReference>
<accession>A9DI54</accession>
<dbReference type="Pfam" id="PF00561">
    <property type="entry name" value="Abhydrolase_1"/>
    <property type="match status" value="1"/>
</dbReference>
<dbReference type="InterPro" id="IPR029058">
    <property type="entry name" value="AB_hydrolase_fold"/>
</dbReference>
<proteinExistence type="predicted"/>
<dbReference type="STRING" id="314608.KT99_12044"/>
<dbReference type="RefSeq" id="WP_005502629.1">
    <property type="nucleotide sequence ID" value="NZ_ABIC01000052.1"/>
</dbReference>
<dbReference type="Gene3D" id="3.40.50.1820">
    <property type="entry name" value="alpha/beta hydrolase"/>
    <property type="match status" value="1"/>
</dbReference>
<dbReference type="EMBL" id="ABIC01000052">
    <property type="protein sequence ID" value="EDP99103.1"/>
    <property type="molecule type" value="Genomic_DNA"/>
</dbReference>
<reference evidence="2 3" key="1">
    <citation type="submission" date="2007-10" db="EMBL/GenBank/DDBJ databases">
        <authorList>
            <person name="Yayanos A."/>
            <person name="Ferriera S."/>
            <person name="Johnson J."/>
            <person name="Kravitz S."/>
            <person name="Halpern A."/>
            <person name="Remington K."/>
            <person name="Beeson K."/>
            <person name="Tran B."/>
            <person name="Rogers Y.-H."/>
            <person name="Friedman R."/>
            <person name="Venter J.C."/>
        </authorList>
    </citation>
    <scope>NUCLEOTIDE SEQUENCE [LARGE SCALE GENOMIC DNA]</scope>
    <source>
        <strain evidence="2 3">KT99</strain>
    </source>
</reference>
<dbReference type="Proteomes" id="UP000005839">
    <property type="component" value="Unassembled WGS sequence"/>
</dbReference>
<dbReference type="PANTHER" id="PTHR43798:SF29">
    <property type="entry name" value="AB HYDROLASE-1 DOMAIN-CONTAINING PROTEIN"/>
    <property type="match status" value="1"/>
</dbReference>
<dbReference type="SUPFAM" id="SSF53474">
    <property type="entry name" value="alpha/beta-Hydrolases"/>
    <property type="match status" value="1"/>
</dbReference>
<dbReference type="PRINTS" id="PR00111">
    <property type="entry name" value="ABHYDROLASE"/>
</dbReference>
<keyword evidence="2" id="KW-0378">Hydrolase</keyword>
<protein>
    <submittedName>
        <fullName evidence="2">Hydrolase, alpha/beta fold family protein</fullName>
    </submittedName>
</protein>
<keyword evidence="3" id="KW-1185">Reference proteome</keyword>